<dbReference type="GO" id="GO:0070403">
    <property type="term" value="F:NAD+ binding"/>
    <property type="evidence" value="ECO:0007669"/>
    <property type="project" value="InterPro"/>
</dbReference>
<gene>
    <name evidence="2" type="ORF">C1645_841973</name>
</gene>
<dbReference type="Pfam" id="PF02737">
    <property type="entry name" value="3HCDH_N"/>
    <property type="match status" value="1"/>
</dbReference>
<protein>
    <recommendedName>
        <fullName evidence="1">3-hydroxyacyl-CoA dehydrogenase NAD binding domain-containing protein</fullName>
    </recommendedName>
</protein>
<organism evidence="2 3">
    <name type="scientific">Glomus cerebriforme</name>
    <dbReference type="NCBI Taxonomy" id="658196"/>
    <lineage>
        <taxon>Eukaryota</taxon>
        <taxon>Fungi</taxon>
        <taxon>Fungi incertae sedis</taxon>
        <taxon>Mucoromycota</taxon>
        <taxon>Glomeromycotina</taxon>
        <taxon>Glomeromycetes</taxon>
        <taxon>Glomerales</taxon>
        <taxon>Glomeraceae</taxon>
        <taxon>Glomus</taxon>
    </lineage>
</organism>
<dbReference type="SUPFAM" id="SSF51735">
    <property type="entry name" value="NAD(P)-binding Rossmann-fold domains"/>
    <property type="match status" value="1"/>
</dbReference>
<name>A0A397S2I6_9GLOM</name>
<dbReference type="OrthoDB" id="5958943at2759"/>
<proteinExistence type="predicted"/>
<feature type="domain" description="3-hydroxyacyl-CoA dehydrogenase NAD binding" evidence="1">
    <location>
        <begin position="52"/>
        <end position="90"/>
    </location>
</feature>
<dbReference type="STRING" id="658196.A0A397S2I6"/>
<evidence type="ECO:0000259" key="1">
    <source>
        <dbReference type="Pfam" id="PF02737"/>
    </source>
</evidence>
<dbReference type="InterPro" id="IPR036291">
    <property type="entry name" value="NAD(P)-bd_dom_sf"/>
</dbReference>
<dbReference type="InterPro" id="IPR006176">
    <property type="entry name" value="3-OHacyl-CoA_DH_NAD-bd"/>
</dbReference>
<dbReference type="Gene3D" id="3.40.50.720">
    <property type="entry name" value="NAD(P)-binding Rossmann-like Domain"/>
    <property type="match status" value="1"/>
</dbReference>
<evidence type="ECO:0000313" key="3">
    <source>
        <dbReference type="Proteomes" id="UP000265703"/>
    </source>
</evidence>
<reference evidence="2 3" key="1">
    <citation type="submission" date="2018-06" db="EMBL/GenBank/DDBJ databases">
        <title>Comparative genomics reveals the genomic features of Rhizophagus irregularis, R. cerebriforme, R. diaphanum and Gigaspora rosea, and their symbiotic lifestyle signature.</title>
        <authorList>
            <person name="Morin E."/>
            <person name="San Clemente H."/>
            <person name="Chen E.C.H."/>
            <person name="De La Providencia I."/>
            <person name="Hainaut M."/>
            <person name="Kuo A."/>
            <person name="Kohler A."/>
            <person name="Murat C."/>
            <person name="Tang N."/>
            <person name="Roy S."/>
            <person name="Loubradou J."/>
            <person name="Henrissat B."/>
            <person name="Grigoriev I.V."/>
            <person name="Corradi N."/>
            <person name="Roux C."/>
            <person name="Martin F.M."/>
        </authorList>
    </citation>
    <scope>NUCLEOTIDE SEQUENCE [LARGE SCALE GENOMIC DNA]</scope>
    <source>
        <strain evidence="2 3">DAOM 227022</strain>
    </source>
</reference>
<keyword evidence="3" id="KW-1185">Reference proteome</keyword>
<dbReference type="AlphaFoldDB" id="A0A397S2I6"/>
<accession>A0A397S2I6</accession>
<evidence type="ECO:0000313" key="2">
    <source>
        <dbReference type="EMBL" id="RIA78949.1"/>
    </source>
</evidence>
<dbReference type="GO" id="GO:0006631">
    <property type="term" value="P:fatty acid metabolic process"/>
    <property type="evidence" value="ECO:0007669"/>
    <property type="project" value="InterPro"/>
</dbReference>
<comment type="caution">
    <text evidence="2">The sequence shown here is derived from an EMBL/GenBank/DDBJ whole genome shotgun (WGS) entry which is preliminary data.</text>
</comment>
<dbReference type="Proteomes" id="UP000265703">
    <property type="component" value="Unassembled WGS sequence"/>
</dbReference>
<dbReference type="EMBL" id="QKYT01001769">
    <property type="protein sequence ID" value="RIA78949.1"/>
    <property type="molecule type" value="Genomic_DNA"/>
</dbReference>
<sequence>MNYIKRNIIFGQVGRYVDLKNKNFSLLTKAHFHYSVPVLSNKDTSDHGVKQLGIIGIGQMGLGIALVSASVAKLPVKIFDLNSKQIEKGLSFMGS</sequence>